<dbReference type="AlphaFoldDB" id="E3KUQ3"/>
<feature type="compositionally biased region" description="Basic and acidic residues" evidence="1">
    <location>
        <begin position="240"/>
        <end position="253"/>
    </location>
</feature>
<dbReference type="RefSeq" id="XP_003332422.2">
    <property type="nucleotide sequence ID" value="XM_003332374.2"/>
</dbReference>
<dbReference type="HOGENOM" id="CLU_096177_0_0_1"/>
<dbReference type="GeneID" id="10535062"/>
<feature type="compositionally biased region" description="Basic residues" evidence="1">
    <location>
        <begin position="227"/>
        <end position="239"/>
    </location>
</feature>
<feature type="compositionally biased region" description="Basic and acidic residues" evidence="1">
    <location>
        <begin position="177"/>
        <end position="188"/>
    </location>
</feature>
<dbReference type="PANTHER" id="PTHR38849:SF1">
    <property type="entry name" value="SMALL SECRETED PROTEIN"/>
    <property type="match status" value="1"/>
</dbReference>
<evidence type="ECO:0000256" key="1">
    <source>
        <dbReference type="SAM" id="MobiDB-lite"/>
    </source>
</evidence>
<proteinExistence type="predicted"/>
<feature type="signal peptide" evidence="2">
    <location>
        <begin position="1"/>
        <end position="28"/>
    </location>
</feature>
<keyword evidence="2" id="KW-0732">Signal</keyword>
<feature type="compositionally biased region" description="Low complexity" evidence="1">
    <location>
        <begin position="29"/>
        <end position="54"/>
    </location>
</feature>
<dbReference type="VEuPathDB" id="FungiDB:PGTG_13807"/>
<dbReference type="OrthoDB" id="2151417at2759"/>
<feature type="region of interest" description="Disordered" evidence="1">
    <location>
        <begin position="29"/>
        <end position="56"/>
    </location>
</feature>
<feature type="compositionally biased region" description="Low complexity" evidence="1">
    <location>
        <begin position="198"/>
        <end position="209"/>
    </location>
</feature>
<protein>
    <submittedName>
        <fullName evidence="3">Uncharacterized protein</fullName>
    </submittedName>
</protein>
<feature type="chain" id="PRO_5003173733" evidence="2">
    <location>
        <begin position="29"/>
        <end position="253"/>
    </location>
</feature>
<organism evidence="3 4">
    <name type="scientific">Puccinia graminis f. sp. tritici (strain CRL 75-36-700-3 / race SCCL)</name>
    <name type="common">Black stem rust fungus</name>
    <dbReference type="NCBI Taxonomy" id="418459"/>
    <lineage>
        <taxon>Eukaryota</taxon>
        <taxon>Fungi</taxon>
        <taxon>Dikarya</taxon>
        <taxon>Basidiomycota</taxon>
        <taxon>Pucciniomycotina</taxon>
        <taxon>Pucciniomycetes</taxon>
        <taxon>Pucciniales</taxon>
        <taxon>Pucciniaceae</taxon>
        <taxon>Puccinia</taxon>
    </lineage>
</organism>
<evidence type="ECO:0000313" key="4">
    <source>
        <dbReference type="Proteomes" id="UP000008783"/>
    </source>
</evidence>
<dbReference type="EMBL" id="DS178310">
    <property type="protein sequence ID" value="EFP88003.2"/>
    <property type="molecule type" value="Genomic_DNA"/>
</dbReference>
<feature type="compositionally biased region" description="Gly residues" evidence="1">
    <location>
        <begin position="210"/>
        <end position="220"/>
    </location>
</feature>
<reference evidence="4" key="2">
    <citation type="journal article" date="2011" name="Proc. Natl. Acad. Sci. U.S.A.">
        <title>Obligate biotrophy features unraveled by the genomic analysis of rust fungi.</title>
        <authorList>
            <person name="Duplessis S."/>
            <person name="Cuomo C.A."/>
            <person name="Lin Y.-C."/>
            <person name="Aerts A."/>
            <person name="Tisserant E."/>
            <person name="Veneault-Fourrey C."/>
            <person name="Joly D.L."/>
            <person name="Hacquard S."/>
            <person name="Amselem J."/>
            <person name="Cantarel B.L."/>
            <person name="Chiu R."/>
            <person name="Coutinho P.M."/>
            <person name="Feau N."/>
            <person name="Field M."/>
            <person name="Frey P."/>
            <person name="Gelhaye E."/>
            <person name="Goldberg J."/>
            <person name="Grabherr M.G."/>
            <person name="Kodira C.D."/>
            <person name="Kohler A."/>
            <person name="Kuees U."/>
            <person name="Lindquist E.A."/>
            <person name="Lucas S.M."/>
            <person name="Mago R."/>
            <person name="Mauceli E."/>
            <person name="Morin E."/>
            <person name="Murat C."/>
            <person name="Pangilinan J.L."/>
            <person name="Park R."/>
            <person name="Pearson M."/>
            <person name="Quesneville H."/>
            <person name="Rouhier N."/>
            <person name="Sakthikumar S."/>
            <person name="Salamov A.A."/>
            <person name="Schmutz J."/>
            <person name="Selles B."/>
            <person name="Shapiro H."/>
            <person name="Tanguay P."/>
            <person name="Tuskan G.A."/>
            <person name="Henrissat B."/>
            <person name="Van de Peer Y."/>
            <person name="Rouze P."/>
            <person name="Ellis J.G."/>
            <person name="Dodds P.N."/>
            <person name="Schein J.E."/>
            <person name="Zhong S."/>
            <person name="Hamelin R.C."/>
            <person name="Grigoriev I.V."/>
            <person name="Szabo L.J."/>
            <person name="Martin F."/>
        </authorList>
    </citation>
    <scope>NUCLEOTIDE SEQUENCE [LARGE SCALE GENOMIC DNA]</scope>
    <source>
        <strain evidence="4">CRL 75-36-700-3 / race SCCL</strain>
    </source>
</reference>
<evidence type="ECO:0000313" key="3">
    <source>
        <dbReference type="EMBL" id="EFP88003.2"/>
    </source>
</evidence>
<dbReference type="PANTHER" id="PTHR38849">
    <property type="entry name" value="SMALL SECRETED PROTEIN"/>
    <property type="match status" value="1"/>
</dbReference>
<sequence length="253" mass="26868">MNSFLMMASMSVLVFLLLSNSFHSLVDAKSTSSSKSDSSSTGSSSSSSSSSSGKKTGEIFPFRKYEDFQISDGVAGQAFENAGKVFVEPFAGVPLEKITKGDMDNLLKMARAARQNELLFNQALKKAKGSNKSALAAGKIANKVLKLVGEIQVIELQKKLNIKQVDVPAKLAEHQKKLTKNTKVDRSNKGKKMVSYLSTSSSSSSSSSGSGSGSGSGTGSGSEKTKSKSKNKTKSKTKPKKEEKEETKASPED</sequence>
<feature type="region of interest" description="Disordered" evidence="1">
    <location>
        <begin position="177"/>
        <end position="253"/>
    </location>
</feature>
<reference key="1">
    <citation type="submission" date="2007-01" db="EMBL/GenBank/DDBJ databases">
        <title>The Genome Sequence of Puccinia graminis f. sp. tritici Strain CRL 75-36-700-3.</title>
        <authorList>
            <consortium name="The Broad Institute Genome Sequencing Platform"/>
            <person name="Birren B."/>
            <person name="Lander E."/>
            <person name="Galagan J."/>
            <person name="Nusbaum C."/>
            <person name="Devon K."/>
            <person name="Cuomo C."/>
            <person name="Jaffe D."/>
            <person name="Butler J."/>
            <person name="Alvarez P."/>
            <person name="Gnerre S."/>
            <person name="Grabherr M."/>
            <person name="Mauceli E."/>
            <person name="Brockman W."/>
            <person name="Young S."/>
            <person name="LaButti K."/>
            <person name="Sykes S."/>
            <person name="DeCaprio D."/>
            <person name="Crawford M."/>
            <person name="Koehrsen M."/>
            <person name="Engels R."/>
            <person name="Montgomery P."/>
            <person name="Pearson M."/>
            <person name="Howarth C."/>
            <person name="Larson L."/>
            <person name="White J."/>
            <person name="Zeng Q."/>
            <person name="Kodira C."/>
            <person name="Yandava C."/>
            <person name="Alvarado L."/>
            <person name="O'Leary S."/>
            <person name="Szabo L."/>
            <person name="Dean R."/>
            <person name="Schein J."/>
        </authorList>
    </citation>
    <scope>NUCLEOTIDE SEQUENCE</scope>
    <source>
        <strain>CRL 75-36-700-3</strain>
    </source>
</reference>
<keyword evidence="4" id="KW-1185">Reference proteome</keyword>
<dbReference type="InParanoid" id="E3KUQ3"/>
<name>E3KUQ3_PUCGT</name>
<dbReference type="eggNOG" id="ENOG502SA5Y">
    <property type="taxonomic scope" value="Eukaryota"/>
</dbReference>
<dbReference type="KEGG" id="pgr:PGTG_13807"/>
<gene>
    <name evidence="3" type="ORF">PGTG_13807</name>
</gene>
<dbReference type="Proteomes" id="UP000008783">
    <property type="component" value="Unassembled WGS sequence"/>
</dbReference>
<evidence type="ECO:0000256" key="2">
    <source>
        <dbReference type="SAM" id="SignalP"/>
    </source>
</evidence>
<accession>E3KUQ3</accession>